<organism evidence="3 4">
    <name type="scientific">Pseudomonas oryzae</name>
    <dbReference type="NCBI Taxonomy" id="1392877"/>
    <lineage>
        <taxon>Bacteria</taxon>
        <taxon>Pseudomonadati</taxon>
        <taxon>Pseudomonadota</taxon>
        <taxon>Gammaproteobacteria</taxon>
        <taxon>Pseudomonadales</taxon>
        <taxon>Pseudomonadaceae</taxon>
        <taxon>Pseudomonas</taxon>
    </lineage>
</organism>
<dbReference type="PROSITE" id="PS51186">
    <property type="entry name" value="GNAT"/>
    <property type="match status" value="1"/>
</dbReference>
<gene>
    <name evidence="3" type="ORF">SAMN05216221_0677</name>
</gene>
<feature type="region of interest" description="Disordered" evidence="1">
    <location>
        <begin position="153"/>
        <end position="176"/>
    </location>
</feature>
<dbReference type="EMBL" id="LT629751">
    <property type="protein sequence ID" value="SDR92859.1"/>
    <property type="molecule type" value="Genomic_DNA"/>
</dbReference>
<dbReference type="SUPFAM" id="SSF55729">
    <property type="entry name" value="Acyl-CoA N-acyltransferases (Nat)"/>
    <property type="match status" value="1"/>
</dbReference>
<dbReference type="PANTHER" id="PTHR43451:SF1">
    <property type="entry name" value="ACETYLTRANSFERASE"/>
    <property type="match status" value="1"/>
</dbReference>
<dbReference type="InterPro" id="IPR016181">
    <property type="entry name" value="Acyl_CoA_acyltransferase"/>
</dbReference>
<evidence type="ECO:0000256" key="1">
    <source>
        <dbReference type="SAM" id="MobiDB-lite"/>
    </source>
</evidence>
<dbReference type="RefSeq" id="WP_231975686.1">
    <property type="nucleotide sequence ID" value="NZ_LT629751.1"/>
</dbReference>
<reference evidence="4" key="1">
    <citation type="submission" date="2016-10" db="EMBL/GenBank/DDBJ databases">
        <authorList>
            <person name="Varghese N."/>
            <person name="Submissions S."/>
        </authorList>
    </citation>
    <scope>NUCLEOTIDE SEQUENCE [LARGE SCALE GENOMIC DNA]</scope>
    <source>
        <strain evidence="4">KCTC 32247</strain>
    </source>
</reference>
<protein>
    <submittedName>
        <fullName evidence="3">Acetyltransferase, GNAT family</fullName>
    </submittedName>
</protein>
<dbReference type="PANTHER" id="PTHR43451">
    <property type="entry name" value="ACETYLTRANSFERASE (GNAT) FAMILY PROTEIN"/>
    <property type="match status" value="1"/>
</dbReference>
<keyword evidence="3" id="KW-0808">Transferase</keyword>
<dbReference type="AlphaFoldDB" id="A0A1H1N3W5"/>
<dbReference type="InterPro" id="IPR000182">
    <property type="entry name" value="GNAT_dom"/>
</dbReference>
<evidence type="ECO:0000313" key="3">
    <source>
        <dbReference type="EMBL" id="SDR92859.1"/>
    </source>
</evidence>
<dbReference type="GO" id="GO:0016747">
    <property type="term" value="F:acyltransferase activity, transferring groups other than amino-acyl groups"/>
    <property type="evidence" value="ECO:0007669"/>
    <property type="project" value="InterPro"/>
</dbReference>
<sequence length="176" mass="19514">MKLRLYQDTDLAGLVDVFTASVHALAEPHYAAEQRHAWAPDRPDLEAWRSRLGALHTIVAEENAAYLGFVSYESNGHIDLLYTSPRGARRGVASALLREAAAQLSSTWAVTELFTEASLVAVSFFARHGFEITEEQHVIRHGVGLKRFAMRRRGPMPQHGSAADSPSTSARPRHRD</sequence>
<proteinExistence type="predicted"/>
<dbReference type="Proteomes" id="UP000243359">
    <property type="component" value="Chromosome I"/>
</dbReference>
<keyword evidence="4" id="KW-1185">Reference proteome</keyword>
<feature type="domain" description="N-acetyltransferase" evidence="2">
    <location>
        <begin position="1"/>
        <end position="155"/>
    </location>
</feature>
<dbReference type="CDD" id="cd04301">
    <property type="entry name" value="NAT_SF"/>
    <property type="match status" value="1"/>
</dbReference>
<accession>A0A1H1N3W5</accession>
<evidence type="ECO:0000259" key="2">
    <source>
        <dbReference type="PROSITE" id="PS51186"/>
    </source>
</evidence>
<dbReference type="STRING" id="1392877.SAMN05216221_0677"/>
<dbReference type="InterPro" id="IPR052564">
    <property type="entry name" value="N-acetyltrans/Recomb-assoc"/>
</dbReference>
<dbReference type="Pfam" id="PF13673">
    <property type="entry name" value="Acetyltransf_10"/>
    <property type="match status" value="1"/>
</dbReference>
<name>A0A1H1N3W5_9PSED</name>
<evidence type="ECO:0000313" key="4">
    <source>
        <dbReference type="Proteomes" id="UP000243359"/>
    </source>
</evidence>
<dbReference type="Gene3D" id="3.40.630.30">
    <property type="match status" value="1"/>
</dbReference>